<evidence type="ECO:0000313" key="1">
    <source>
        <dbReference type="EMBL" id="GMT05562.1"/>
    </source>
</evidence>
<name>A0AAV5UH00_9BILA</name>
<accession>A0AAV5UH00</accession>
<evidence type="ECO:0008006" key="3">
    <source>
        <dbReference type="Google" id="ProtNLM"/>
    </source>
</evidence>
<dbReference type="EMBL" id="BTSX01000006">
    <property type="protein sequence ID" value="GMT05562.1"/>
    <property type="molecule type" value="Genomic_DNA"/>
</dbReference>
<feature type="non-terminal residue" evidence="1">
    <location>
        <position position="251"/>
    </location>
</feature>
<comment type="caution">
    <text evidence="1">The sequence shown here is derived from an EMBL/GenBank/DDBJ whole genome shotgun (WGS) entry which is preliminary data.</text>
</comment>
<dbReference type="Proteomes" id="UP001432027">
    <property type="component" value="Unassembled WGS sequence"/>
</dbReference>
<reference evidence="1" key="1">
    <citation type="submission" date="2023-10" db="EMBL/GenBank/DDBJ databases">
        <title>Genome assembly of Pristionchus species.</title>
        <authorList>
            <person name="Yoshida K."/>
            <person name="Sommer R.J."/>
        </authorList>
    </citation>
    <scope>NUCLEOTIDE SEQUENCE</scope>
    <source>
        <strain evidence="1">RS0144</strain>
    </source>
</reference>
<sequence>ETPMLYHRINGAPRAQYTLVAGRVADGNVHCCMSAPRPAPIANVYTIASTCRVCSTLFTYSSTLSHSTSTTSIACRGQSLCFGCWFSGASPSTSTTTNCTESSVRPGSRPCTPRDLCNTLLGVYPVSSFISRIAACSTLSFASIIPAGNSRHHARIGIRYCLIRMKYFFPSLFRMATISTPSTSIPGCFTGRCEDCHTPSFPSCARKLICLVRSHRPSKTVVSPHRVYGHLLSLIIASRGEDAAAMLRVLQ</sequence>
<keyword evidence="2" id="KW-1185">Reference proteome</keyword>
<gene>
    <name evidence="1" type="ORF">PENTCL1PPCAC_27736</name>
</gene>
<organism evidence="1 2">
    <name type="scientific">Pristionchus entomophagus</name>
    <dbReference type="NCBI Taxonomy" id="358040"/>
    <lineage>
        <taxon>Eukaryota</taxon>
        <taxon>Metazoa</taxon>
        <taxon>Ecdysozoa</taxon>
        <taxon>Nematoda</taxon>
        <taxon>Chromadorea</taxon>
        <taxon>Rhabditida</taxon>
        <taxon>Rhabditina</taxon>
        <taxon>Diplogasteromorpha</taxon>
        <taxon>Diplogasteroidea</taxon>
        <taxon>Neodiplogasteridae</taxon>
        <taxon>Pristionchus</taxon>
    </lineage>
</organism>
<dbReference type="AlphaFoldDB" id="A0AAV5UH00"/>
<evidence type="ECO:0000313" key="2">
    <source>
        <dbReference type="Proteomes" id="UP001432027"/>
    </source>
</evidence>
<feature type="non-terminal residue" evidence="1">
    <location>
        <position position="1"/>
    </location>
</feature>
<protein>
    <recommendedName>
        <fullName evidence="3">G protein-coupled receptor</fullName>
    </recommendedName>
</protein>
<proteinExistence type="predicted"/>